<dbReference type="PANTHER" id="PTHR35605:SF1">
    <property type="entry name" value="ECP2 EFFECTOR PROTEIN DOMAIN-CONTAINING PROTEIN-RELATED"/>
    <property type="match status" value="1"/>
</dbReference>
<dbReference type="Proteomes" id="UP000799440">
    <property type="component" value="Unassembled WGS sequence"/>
</dbReference>
<proteinExistence type="predicted"/>
<evidence type="ECO:0000313" key="3">
    <source>
        <dbReference type="Proteomes" id="UP000799440"/>
    </source>
</evidence>
<protein>
    <submittedName>
        <fullName evidence="2">Uncharacterized protein</fullName>
    </submittedName>
</protein>
<dbReference type="EMBL" id="MU006583">
    <property type="protein sequence ID" value="KAF2745245.1"/>
    <property type="molecule type" value="Genomic_DNA"/>
</dbReference>
<dbReference type="OrthoDB" id="3552888at2759"/>
<sequence length="165" mass="18012">MLLSRISIFIPIITGLTAAAAVDRTAVSTFPIPGYELVDLEWDIEVSPGQHEILTGTVEEVIAKATSLSPNFMATMATIDEDAALSPADADTTASRDTLVCLKWELANMHTIQEGIQYLRSLRNKPRLPAGPKKCSRVSGSYNSAIFFCNDNNHLIDLTKWDGIC</sequence>
<dbReference type="PANTHER" id="PTHR35605">
    <property type="entry name" value="ECP2 EFFECTOR PROTEIN DOMAIN-CONTAINING PROTEIN-RELATED"/>
    <property type="match status" value="1"/>
</dbReference>
<evidence type="ECO:0000256" key="1">
    <source>
        <dbReference type="SAM" id="SignalP"/>
    </source>
</evidence>
<name>A0A6A6V422_9PLEO</name>
<gene>
    <name evidence="2" type="ORF">M011DRAFT_527749</name>
</gene>
<keyword evidence="3" id="KW-1185">Reference proteome</keyword>
<organism evidence="2 3">
    <name type="scientific">Sporormia fimetaria CBS 119925</name>
    <dbReference type="NCBI Taxonomy" id="1340428"/>
    <lineage>
        <taxon>Eukaryota</taxon>
        <taxon>Fungi</taxon>
        <taxon>Dikarya</taxon>
        <taxon>Ascomycota</taxon>
        <taxon>Pezizomycotina</taxon>
        <taxon>Dothideomycetes</taxon>
        <taxon>Pleosporomycetidae</taxon>
        <taxon>Pleosporales</taxon>
        <taxon>Sporormiaceae</taxon>
        <taxon>Sporormia</taxon>
    </lineage>
</organism>
<feature type="chain" id="PRO_5025507861" evidence="1">
    <location>
        <begin position="20"/>
        <end position="165"/>
    </location>
</feature>
<keyword evidence="1" id="KW-0732">Signal</keyword>
<evidence type="ECO:0000313" key="2">
    <source>
        <dbReference type="EMBL" id="KAF2745245.1"/>
    </source>
</evidence>
<accession>A0A6A6V422</accession>
<feature type="signal peptide" evidence="1">
    <location>
        <begin position="1"/>
        <end position="19"/>
    </location>
</feature>
<reference evidence="2" key="1">
    <citation type="journal article" date="2020" name="Stud. Mycol.">
        <title>101 Dothideomycetes genomes: a test case for predicting lifestyles and emergence of pathogens.</title>
        <authorList>
            <person name="Haridas S."/>
            <person name="Albert R."/>
            <person name="Binder M."/>
            <person name="Bloem J."/>
            <person name="Labutti K."/>
            <person name="Salamov A."/>
            <person name="Andreopoulos B."/>
            <person name="Baker S."/>
            <person name="Barry K."/>
            <person name="Bills G."/>
            <person name="Bluhm B."/>
            <person name="Cannon C."/>
            <person name="Castanera R."/>
            <person name="Culley D."/>
            <person name="Daum C."/>
            <person name="Ezra D."/>
            <person name="Gonzalez J."/>
            <person name="Henrissat B."/>
            <person name="Kuo A."/>
            <person name="Liang C."/>
            <person name="Lipzen A."/>
            <person name="Lutzoni F."/>
            <person name="Magnuson J."/>
            <person name="Mondo S."/>
            <person name="Nolan M."/>
            <person name="Ohm R."/>
            <person name="Pangilinan J."/>
            <person name="Park H.-J."/>
            <person name="Ramirez L."/>
            <person name="Alfaro M."/>
            <person name="Sun H."/>
            <person name="Tritt A."/>
            <person name="Yoshinaga Y."/>
            <person name="Zwiers L.-H."/>
            <person name="Turgeon B."/>
            <person name="Goodwin S."/>
            <person name="Spatafora J."/>
            <person name="Crous P."/>
            <person name="Grigoriev I."/>
        </authorList>
    </citation>
    <scope>NUCLEOTIDE SEQUENCE</scope>
    <source>
        <strain evidence="2">CBS 119925</strain>
    </source>
</reference>
<dbReference type="AlphaFoldDB" id="A0A6A6V422"/>